<organism evidence="1">
    <name type="scientific">Sesamum radiatum</name>
    <name type="common">Black benniseed</name>
    <dbReference type="NCBI Taxonomy" id="300843"/>
    <lineage>
        <taxon>Eukaryota</taxon>
        <taxon>Viridiplantae</taxon>
        <taxon>Streptophyta</taxon>
        <taxon>Embryophyta</taxon>
        <taxon>Tracheophyta</taxon>
        <taxon>Spermatophyta</taxon>
        <taxon>Magnoliopsida</taxon>
        <taxon>eudicotyledons</taxon>
        <taxon>Gunneridae</taxon>
        <taxon>Pentapetalae</taxon>
        <taxon>asterids</taxon>
        <taxon>lamiids</taxon>
        <taxon>Lamiales</taxon>
        <taxon>Pedaliaceae</taxon>
        <taxon>Sesamum</taxon>
    </lineage>
</organism>
<proteinExistence type="predicted"/>
<reference evidence="1" key="1">
    <citation type="submission" date="2020-06" db="EMBL/GenBank/DDBJ databases">
        <authorList>
            <person name="Li T."/>
            <person name="Hu X."/>
            <person name="Zhang T."/>
            <person name="Song X."/>
            <person name="Zhang H."/>
            <person name="Dai N."/>
            <person name="Sheng W."/>
            <person name="Hou X."/>
            <person name="Wei L."/>
        </authorList>
    </citation>
    <scope>NUCLEOTIDE SEQUENCE</scope>
    <source>
        <strain evidence="1">G02</strain>
        <tissue evidence="1">Leaf</tissue>
    </source>
</reference>
<evidence type="ECO:0000313" key="1">
    <source>
        <dbReference type="EMBL" id="KAL0340636.1"/>
    </source>
</evidence>
<dbReference type="EMBL" id="JACGWJ010000020">
    <property type="protein sequence ID" value="KAL0340636.1"/>
    <property type="molecule type" value="Genomic_DNA"/>
</dbReference>
<gene>
    <name evidence="1" type="ORF">Sradi_4580400</name>
</gene>
<sequence>MSSDVGLHLNPLYPIGSPKSGNLGLLVWNGSSGVAGSMMLLKARKIMHAPITQVVYYPLPTLKEQLKE</sequence>
<protein>
    <submittedName>
        <fullName evidence="1">Uncharacterized protein</fullName>
    </submittedName>
</protein>
<dbReference type="AlphaFoldDB" id="A0AAW2NB09"/>
<comment type="caution">
    <text evidence="1">The sequence shown here is derived from an EMBL/GenBank/DDBJ whole genome shotgun (WGS) entry which is preliminary data.</text>
</comment>
<accession>A0AAW2NB09</accession>
<reference evidence="1" key="2">
    <citation type="journal article" date="2024" name="Plant">
        <title>Genomic evolution and insights into agronomic trait innovations of Sesamum species.</title>
        <authorList>
            <person name="Miao H."/>
            <person name="Wang L."/>
            <person name="Qu L."/>
            <person name="Liu H."/>
            <person name="Sun Y."/>
            <person name="Le M."/>
            <person name="Wang Q."/>
            <person name="Wei S."/>
            <person name="Zheng Y."/>
            <person name="Lin W."/>
            <person name="Duan Y."/>
            <person name="Cao H."/>
            <person name="Xiong S."/>
            <person name="Wang X."/>
            <person name="Wei L."/>
            <person name="Li C."/>
            <person name="Ma Q."/>
            <person name="Ju M."/>
            <person name="Zhao R."/>
            <person name="Li G."/>
            <person name="Mu C."/>
            <person name="Tian Q."/>
            <person name="Mei H."/>
            <person name="Zhang T."/>
            <person name="Gao T."/>
            <person name="Zhang H."/>
        </authorList>
    </citation>
    <scope>NUCLEOTIDE SEQUENCE</scope>
    <source>
        <strain evidence="1">G02</strain>
    </source>
</reference>
<name>A0AAW2NB09_SESRA</name>